<dbReference type="EMBL" id="JPOS01000090">
    <property type="protein sequence ID" value="KGE85405.1"/>
    <property type="molecule type" value="Genomic_DNA"/>
</dbReference>
<dbReference type="SUPFAM" id="SSF55729">
    <property type="entry name" value="Acyl-CoA N-acyltransferases (Nat)"/>
    <property type="match status" value="1"/>
</dbReference>
<dbReference type="AlphaFoldDB" id="A0A098RZU2"/>
<dbReference type="RefSeq" id="WP_044228610.1">
    <property type="nucleotide sequence ID" value="NZ_JBKAGJ010000004.1"/>
</dbReference>
<comment type="caution">
    <text evidence="2">The sequence shown here is derived from an EMBL/GenBank/DDBJ whole genome shotgun (WGS) entry which is preliminary data.</text>
</comment>
<dbReference type="STRING" id="1524460.IX84_28380"/>
<dbReference type="OrthoDB" id="1113003at2"/>
<dbReference type="PANTHER" id="PTHR36174:SF1">
    <property type="entry name" value="LIPID II:GLYCINE GLYCYLTRANSFERASE"/>
    <property type="match status" value="1"/>
</dbReference>
<reference evidence="2 3" key="1">
    <citation type="journal article" date="2014" name="Int. J. Syst. Evol. Microbiol.">
        <title>Phaeodactylibacter xiamenensis gen. nov., sp. nov., a member of the family Saprospiraceae isolated from the marine alga Phaeodactylum tricornutum.</title>
        <authorList>
            <person name="Chen Z.Jr."/>
            <person name="Lei X."/>
            <person name="Lai Q."/>
            <person name="Li Y."/>
            <person name="Zhang B."/>
            <person name="Zhang J."/>
            <person name="Zhang H."/>
            <person name="Yang L."/>
            <person name="Zheng W."/>
            <person name="Tian Y."/>
            <person name="Yu Z."/>
            <person name="Xu H.Jr."/>
            <person name="Zheng T."/>
        </authorList>
    </citation>
    <scope>NUCLEOTIDE SEQUENCE [LARGE SCALE GENOMIC DNA]</scope>
    <source>
        <strain evidence="2 3">KD52</strain>
    </source>
</reference>
<dbReference type="Pfam" id="PF13480">
    <property type="entry name" value="Acetyltransf_6"/>
    <property type="match status" value="1"/>
</dbReference>
<dbReference type="PANTHER" id="PTHR36174">
    <property type="entry name" value="LIPID II:GLYCINE GLYCYLTRANSFERASE"/>
    <property type="match status" value="1"/>
</dbReference>
<evidence type="ECO:0000259" key="1">
    <source>
        <dbReference type="Pfam" id="PF13480"/>
    </source>
</evidence>
<proteinExistence type="predicted"/>
<organism evidence="2 3">
    <name type="scientific">Phaeodactylibacter xiamenensis</name>
    <dbReference type="NCBI Taxonomy" id="1524460"/>
    <lineage>
        <taxon>Bacteria</taxon>
        <taxon>Pseudomonadati</taxon>
        <taxon>Bacteroidota</taxon>
        <taxon>Saprospiria</taxon>
        <taxon>Saprospirales</taxon>
        <taxon>Haliscomenobacteraceae</taxon>
        <taxon>Phaeodactylibacter</taxon>
    </lineage>
</organism>
<evidence type="ECO:0000313" key="2">
    <source>
        <dbReference type="EMBL" id="KGE85405.1"/>
    </source>
</evidence>
<dbReference type="Proteomes" id="UP000029736">
    <property type="component" value="Unassembled WGS sequence"/>
</dbReference>
<gene>
    <name evidence="2" type="ORF">IX84_28380</name>
</gene>
<feature type="domain" description="BioF2-like acetyltransferase" evidence="1">
    <location>
        <begin position="149"/>
        <end position="279"/>
    </location>
</feature>
<sequence>MSPKPVYQEFCQDQAVPAFNHPWWLDAVCGPDNWGVALAEDKKGELAAALPYHIRRVKGIPFLLTPPLTPYLGLWRYRAYDSLAPADQFTFDRQVIPQLLEQLPGHWGHIQKLHHGTKNWMPLLWKGFQAQLRYHFVVPGLSDRETVRRRFNRSVKYSIKEGEKVLELEESSDLNALVSIIEHTFDRQGLYAPVTLSLLQQMDGPARKFGDVQLLLARHQDGTVHSGVYLMHTEGVTYPITAGNGKGARESGAFPWLMWQAIQAGAEQGSEAFNFCGSTMPNVAPVLNGFRALPVPYFEIYRARYRWATPFLQWLL</sequence>
<accession>A0A098RZU2</accession>
<dbReference type="InterPro" id="IPR038740">
    <property type="entry name" value="BioF2-like_GNAT_dom"/>
</dbReference>
<name>A0A098RZU2_9BACT</name>
<evidence type="ECO:0000313" key="3">
    <source>
        <dbReference type="Proteomes" id="UP000029736"/>
    </source>
</evidence>
<dbReference type="InterPro" id="IPR016181">
    <property type="entry name" value="Acyl_CoA_acyltransferase"/>
</dbReference>
<keyword evidence="3" id="KW-1185">Reference proteome</keyword>
<dbReference type="InterPro" id="IPR050644">
    <property type="entry name" value="PG_Glycine_Bridge_Synth"/>
</dbReference>
<dbReference type="Gene3D" id="3.40.630.30">
    <property type="match status" value="1"/>
</dbReference>
<protein>
    <recommendedName>
        <fullName evidence="1">BioF2-like acetyltransferase domain-containing protein</fullName>
    </recommendedName>
</protein>